<feature type="region of interest" description="Disordered" evidence="3">
    <location>
        <begin position="408"/>
        <end position="427"/>
    </location>
</feature>
<protein>
    <submittedName>
        <fullName evidence="4">Unannotated protein</fullName>
    </submittedName>
</protein>
<evidence type="ECO:0000256" key="2">
    <source>
        <dbReference type="ARBA" id="ARBA00023172"/>
    </source>
</evidence>
<dbReference type="InterPro" id="IPR003798">
    <property type="entry name" value="DNA_recombination_RmuC"/>
</dbReference>
<evidence type="ECO:0000256" key="3">
    <source>
        <dbReference type="SAM" id="MobiDB-lite"/>
    </source>
</evidence>
<organism evidence="4">
    <name type="scientific">freshwater metagenome</name>
    <dbReference type="NCBI Taxonomy" id="449393"/>
    <lineage>
        <taxon>unclassified sequences</taxon>
        <taxon>metagenomes</taxon>
        <taxon>ecological metagenomes</taxon>
    </lineage>
</organism>
<sequence>MESLIVVLLVVLIAAVVVVGLKIASGSSKTAPQAPTTVMAPPVDIAPIIEAVKASIDIAAISTGVQGAVQTEMLKTAQAALAANNEQAQQQANQTLAGQSQALDQQAKILLQPFEERIKQLTESVAALQGSYTAEQATVIALTQQITTLQESTTTLKNALKSPTARGSWGENQLRNVIRMAGMENYCDFTEQFTGGVGERDQRPDVVVNLPSGARLAVDSKAPLAAYLRMQEATDVAVQEQELKQHAKDIRTHVKTLAEKKYWDQFGHATPDFVIMFIPGEGFVADAMKADTALLDDAMKQRVLIASPVNLLGLLLTISKGWQAHSLAEHAEMVAKLGVEVYERVGVVIEEMNKMGKNLGTANTAYNDMVASFERRLLVTLRKFKDLGVVQSDIKDVKAIETASPREINAAEGRQELPAPQTKELES</sequence>
<evidence type="ECO:0000256" key="1">
    <source>
        <dbReference type="ARBA" id="ARBA00023054"/>
    </source>
</evidence>
<name>A0A6J6LNP9_9ZZZZ</name>
<dbReference type="AlphaFoldDB" id="A0A6J6LNP9"/>
<dbReference type="EMBL" id="CAEZWJ010000061">
    <property type="protein sequence ID" value="CAB4662598.1"/>
    <property type="molecule type" value="Genomic_DNA"/>
</dbReference>
<dbReference type="Pfam" id="PF02646">
    <property type="entry name" value="RmuC"/>
    <property type="match status" value="1"/>
</dbReference>
<reference evidence="4" key="1">
    <citation type="submission" date="2020-05" db="EMBL/GenBank/DDBJ databases">
        <authorList>
            <person name="Chiriac C."/>
            <person name="Salcher M."/>
            <person name="Ghai R."/>
            <person name="Kavagutti S V."/>
        </authorList>
    </citation>
    <scope>NUCLEOTIDE SEQUENCE</scope>
</reference>
<keyword evidence="1" id="KW-0175">Coiled coil</keyword>
<keyword evidence="2" id="KW-0233">DNA recombination</keyword>
<proteinExistence type="predicted"/>
<evidence type="ECO:0000313" key="4">
    <source>
        <dbReference type="EMBL" id="CAB4662598.1"/>
    </source>
</evidence>
<dbReference type="GO" id="GO:0006310">
    <property type="term" value="P:DNA recombination"/>
    <property type="evidence" value="ECO:0007669"/>
    <property type="project" value="UniProtKB-KW"/>
</dbReference>
<accession>A0A6J6LNP9</accession>
<dbReference type="Gene3D" id="1.20.5.340">
    <property type="match status" value="1"/>
</dbReference>
<gene>
    <name evidence="4" type="ORF">UFOPK2214_01341</name>
</gene>
<dbReference type="PANTHER" id="PTHR30563">
    <property type="entry name" value="DNA RECOMBINATION PROTEIN RMUC"/>
    <property type="match status" value="1"/>
</dbReference>
<dbReference type="PANTHER" id="PTHR30563:SF0">
    <property type="entry name" value="DNA RECOMBINATION PROTEIN RMUC"/>
    <property type="match status" value="1"/>
</dbReference>